<evidence type="ECO:0000313" key="9">
    <source>
        <dbReference type="Proteomes" id="UP000266673"/>
    </source>
</evidence>
<name>A0A397V1X4_9GLOM</name>
<dbReference type="InterPro" id="IPR011701">
    <property type="entry name" value="MFS"/>
</dbReference>
<evidence type="ECO:0000313" key="8">
    <source>
        <dbReference type="EMBL" id="RIB13923.1"/>
    </source>
</evidence>
<evidence type="ECO:0000256" key="1">
    <source>
        <dbReference type="ARBA" id="ARBA00004141"/>
    </source>
</evidence>
<dbReference type="EMBL" id="QKWP01000879">
    <property type="protein sequence ID" value="RIB13923.1"/>
    <property type="molecule type" value="Genomic_DNA"/>
</dbReference>
<dbReference type="PANTHER" id="PTHR19432:SF35">
    <property type="entry name" value="SOLUTE CARRIER FAMILY 45 MEMBER 3 ISOFORM X1"/>
    <property type="match status" value="1"/>
</dbReference>
<accession>A0A397V1X4</accession>
<keyword evidence="2" id="KW-0813">Transport</keyword>
<feature type="transmembrane region" description="Helical" evidence="7">
    <location>
        <begin position="251"/>
        <end position="273"/>
    </location>
</feature>
<feature type="transmembrane region" description="Helical" evidence="7">
    <location>
        <begin position="571"/>
        <end position="591"/>
    </location>
</feature>
<feature type="transmembrane region" description="Helical" evidence="7">
    <location>
        <begin position="443"/>
        <end position="463"/>
    </location>
</feature>
<sequence length="649" mass="71303">MLELSPRSSSSTIGISSGIIGQEDETLELNPSNAVNNSSSIDVTSGEHLPNHLHHQSNGDLRNSHGRSKTIKMILLTQSIAAVQFTWSVELAYGTPYLLELGLSKSLMSLVWLAGPLAGLLVQPIVGALSDNSTSKYGRRRPYIVIGSIAVVIAFVSIGWTKSIVGLFFSKDMVEITAIWLAVFSLYVLDFAINAVMAGCRALIVDSLPPSQQEEGTAWAGKMVGIGSVIGYFMGYIDLVYFFPFFGGTQLQVLCVIASIMLLVSDTLTCWAIPEKVNKSSSSSSISIWETIQEVIYSITKSFNSLPKQIQLLCNVQLFAWMGWFPFLFYTSTWVAEIYIHTAQAQQQLPFNDPINPKLKEESERTGSFSLLLFSIVSMAASFILPFLVTSSVSMPLKFAWKQFLRLPLVFLSLPKLWTLSHFIFAFSMLTTWTVSNIFQADLVIGLCGISWAVAMWAPFSIIGEFAAKQTKVGGSNDNSAIISSTTVSRNASRLDLIGSVHRSDDDDGAEYEELENMREVSVVDDGNMEDMQFLDHNQFDDESIQRGRSTRNDLSNNSFDAGILLGIHNIYIVIPQFIATFFSSVAFALLEHHDHSTPGNGSNDTTIDAMNAPTQKETNAGVDSIGFVLRCGGCMAIIAGFLSMKLWK</sequence>
<comment type="caution">
    <text evidence="8">The sequence shown here is derived from an EMBL/GenBank/DDBJ whole genome shotgun (WGS) entry which is preliminary data.</text>
</comment>
<feature type="transmembrane region" description="Helical" evidence="7">
    <location>
        <begin position="109"/>
        <end position="130"/>
    </location>
</feature>
<evidence type="ECO:0000256" key="7">
    <source>
        <dbReference type="SAM" id="Phobius"/>
    </source>
</evidence>
<feature type="transmembrane region" description="Helical" evidence="7">
    <location>
        <begin position="310"/>
        <end position="330"/>
    </location>
</feature>
<gene>
    <name evidence="8" type="ORF">C2G38_2097211</name>
</gene>
<evidence type="ECO:0000256" key="4">
    <source>
        <dbReference type="ARBA" id="ARBA00022989"/>
    </source>
</evidence>
<dbReference type="GO" id="GO:0008506">
    <property type="term" value="F:sucrose:proton symporter activity"/>
    <property type="evidence" value="ECO:0007669"/>
    <property type="project" value="TreeGrafter"/>
</dbReference>
<keyword evidence="9" id="KW-1185">Reference proteome</keyword>
<feature type="compositionally biased region" description="Polar residues" evidence="6">
    <location>
        <begin position="30"/>
        <end position="43"/>
    </location>
</feature>
<feature type="transmembrane region" description="Helical" evidence="7">
    <location>
        <begin position="180"/>
        <end position="204"/>
    </location>
</feature>
<evidence type="ECO:0000256" key="6">
    <source>
        <dbReference type="SAM" id="MobiDB-lite"/>
    </source>
</evidence>
<dbReference type="InterPro" id="IPR036259">
    <property type="entry name" value="MFS_trans_sf"/>
</dbReference>
<comment type="subcellular location">
    <subcellularLocation>
        <location evidence="1">Membrane</location>
        <topology evidence="1">Multi-pass membrane protein</topology>
    </subcellularLocation>
</comment>
<keyword evidence="5 7" id="KW-0472">Membrane</keyword>
<reference evidence="8 9" key="1">
    <citation type="submission" date="2018-06" db="EMBL/GenBank/DDBJ databases">
        <title>Comparative genomics reveals the genomic features of Rhizophagus irregularis, R. cerebriforme, R. diaphanum and Gigaspora rosea, and their symbiotic lifestyle signature.</title>
        <authorList>
            <person name="Morin E."/>
            <person name="San Clemente H."/>
            <person name="Chen E.C.H."/>
            <person name="De La Providencia I."/>
            <person name="Hainaut M."/>
            <person name="Kuo A."/>
            <person name="Kohler A."/>
            <person name="Murat C."/>
            <person name="Tang N."/>
            <person name="Roy S."/>
            <person name="Loubradou J."/>
            <person name="Henrissat B."/>
            <person name="Grigoriev I.V."/>
            <person name="Corradi N."/>
            <person name="Roux C."/>
            <person name="Martin F.M."/>
        </authorList>
    </citation>
    <scope>NUCLEOTIDE SEQUENCE [LARGE SCALE GENOMIC DNA]</scope>
    <source>
        <strain evidence="8 9">DAOM 194757</strain>
    </source>
</reference>
<dbReference type="Gene3D" id="1.20.1250.20">
    <property type="entry name" value="MFS general substrate transporter like domains"/>
    <property type="match status" value="1"/>
</dbReference>
<evidence type="ECO:0000256" key="5">
    <source>
        <dbReference type="ARBA" id="ARBA00023136"/>
    </source>
</evidence>
<dbReference type="GO" id="GO:0005886">
    <property type="term" value="C:plasma membrane"/>
    <property type="evidence" value="ECO:0007669"/>
    <property type="project" value="TreeGrafter"/>
</dbReference>
<keyword evidence="3 7" id="KW-0812">Transmembrane</keyword>
<organism evidence="8 9">
    <name type="scientific">Gigaspora rosea</name>
    <dbReference type="NCBI Taxonomy" id="44941"/>
    <lineage>
        <taxon>Eukaryota</taxon>
        <taxon>Fungi</taxon>
        <taxon>Fungi incertae sedis</taxon>
        <taxon>Mucoromycota</taxon>
        <taxon>Glomeromycotina</taxon>
        <taxon>Glomeromycetes</taxon>
        <taxon>Diversisporales</taxon>
        <taxon>Gigasporaceae</taxon>
        <taxon>Gigaspora</taxon>
    </lineage>
</organism>
<dbReference type="SUPFAM" id="SSF103473">
    <property type="entry name" value="MFS general substrate transporter"/>
    <property type="match status" value="1"/>
</dbReference>
<dbReference type="OrthoDB" id="28755at2759"/>
<feature type="transmembrane region" description="Helical" evidence="7">
    <location>
        <begin position="224"/>
        <end position="245"/>
    </location>
</feature>
<feature type="transmembrane region" description="Helical" evidence="7">
    <location>
        <begin position="409"/>
        <end position="431"/>
    </location>
</feature>
<feature type="transmembrane region" description="Helical" evidence="7">
    <location>
        <begin position="628"/>
        <end position="648"/>
    </location>
</feature>
<proteinExistence type="predicted"/>
<evidence type="ECO:0000256" key="2">
    <source>
        <dbReference type="ARBA" id="ARBA00022448"/>
    </source>
</evidence>
<keyword evidence="4 7" id="KW-1133">Transmembrane helix</keyword>
<protein>
    <submittedName>
        <fullName evidence="8">Major facilitator superfamily domain-containing protein</fullName>
    </submittedName>
</protein>
<dbReference type="Proteomes" id="UP000266673">
    <property type="component" value="Unassembled WGS sequence"/>
</dbReference>
<evidence type="ECO:0000256" key="3">
    <source>
        <dbReference type="ARBA" id="ARBA00022692"/>
    </source>
</evidence>
<feature type="transmembrane region" description="Helical" evidence="7">
    <location>
        <begin position="369"/>
        <end position="389"/>
    </location>
</feature>
<dbReference type="PANTHER" id="PTHR19432">
    <property type="entry name" value="SUGAR TRANSPORTER"/>
    <property type="match status" value="1"/>
</dbReference>
<feature type="region of interest" description="Disordered" evidence="6">
    <location>
        <begin position="30"/>
        <end position="64"/>
    </location>
</feature>
<dbReference type="Pfam" id="PF07690">
    <property type="entry name" value="MFS_1"/>
    <property type="match status" value="1"/>
</dbReference>
<feature type="transmembrane region" description="Helical" evidence="7">
    <location>
        <begin position="142"/>
        <end position="160"/>
    </location>
</feature>
<dbReference type="AlphaFoldDB" id="A0A397V1X4"/>